<evidence type="ECO:0000256" key="2">
    <source>
        <dbReference type="SAM" id="MobiDB-lite"/>
    </source>
</evidence>
<dbReference type="Proteomes" id="UP000316726">
    <property type="component" value="Chromosome 6"/>
</dbReference>
<feature type="compositionally biased region" description="Polar residues" evidence="2">
    <location>
        <begin position="137"/>
        <end position="148"/>
    </location>
</feature>
<feature type="compositionally biased region" description="Polar residues" evidence="2">
    <location>
        <begin position="73"/>
        <end position="94"/>
    </location>
</feature>
<feature type="region of interest" description="Disordered" evidence="2">
    <location>
        <begin position="616"/>
        <end position="638"/>
    </location>
</feature>
<keyword evidence="4" id="KW-1185">Reference proteome</keyword>
<accession>A0A5B8MML5</accession>
<reference evidence="3 4" key="1">
    <citation type="submission" date="2018-07" db="EMBL/GenBank/DDBJ databases">
        <title>The complete nuclear genome of the prasinophyte Chloropicon primus (CCMP1205).</title>
        <authorList>
            <person name="Pombert J.-F."/>
            <person name="Otis C."/>
            <person name="Turmel M."/>
            <person name="Lemieux C."/>
        </authorList>
    </citation>
    <scope>NUCLEOTIDE SEQUENCE [LARGE SCALE GENOMIC DNA]</scope>
    <source>
        <strain evidence="3 4">CCMP1205</strain>
    </source>
</reference>
<dbReference type="AlphaFoldDB" id="A0A5B8MML5"/>
<name>A0A5B8MML5_9CHLO</name>
<proteinExistence type="predicted"/>
<feature type="compositionally biased region" description="Polar residues" evidence="2">
    <location>
        <begin position="624"/>
        <end position="638"/>
    </location>
</feature>
<protein>
    <submittedName>
        <fullName evidence="3">Uncharacterized protein</fullName>
    </submittedName>
</protein>
<evidence type="ECO:0000313" key="4">
    <source>
        <dbReference type="Proteomes" id="UP000316726"/>
    </source>
</evidence>
<sequence length="638" mass="72093">MEVSTPRPTTPGKRLVIPHYEDTPRAFGGRGTLSHPAAPSRNMTEQAILERRMPSARSFSPNYRSRTPLLFSRRSTLSRPGSSESRTRSTTPQASGRVRQRPSTADNALRDVSRPIGNRPGTADRPGYRTISRPALPTNSQESTSYSKSHVHMQDPSLKENGVTKRSVTYPTLGVSRPASSRRAKDKSSLLSATVPVGSLIKAKATNTLQVYKKGIIDVIKDYNLIKDEVERKKVLLSTLEGTSKELERHAAYTASVAAPDNAAKLKAKTIAKELDSARGKSQNLGIFHFQLEFVQKRIEMGVIVAKQNVDRLTNILEGANNCKTDIALECRSVKDQRHLAVSSVKDVRHKKLQRAKYHDLEISAMKKVIKNKERWTQWEAAWKKRETERPKRNDLKSAQLSSKDFSANFVDKAVAVKMTKLIERLGLDEHEIYDYLMDYPNKLREFQEMKEETEARLSEVNKELKYATRELADYKRDLRQASTKKFSELESKLSTAEEIFKDKHNGFKDQMQLFANLQSWTNEMSQRLMPLVEEGGPKDQELKGTTNEDVFVARLKQIDMKLGILLEKVDERKNRTMMTPSAGSPIIGDDSMRKSIQLSSDAISTPLLGPYNFRIPTTLEEGSPNSKEFSPRNTRQA</sequence>
<feature type="region of interest" description="Disordered" evidence="2">
    <location>
        <begin position="1"/>
        <end position="187"/>
    </location>
</feature>
<keyword evidence="1" id="KW-0175">Coiled coil</keyword>
<evidence type="ECO:0000256" key="1">
    <source>
        <dbReference type="SAM" id="Coils"/>
    </source>
</evidence>
<organism evidence="3 4">
    <name type="scientific">Chloropicon primus</name>
    <dbReference type="NCBI Taxonomy" id="1764295"/>
    <lineage>
        <taxon>Eukaryota</taxon>
        <taxon>Viridiplantae</taxon>
        <taxon>Chlorophyta</taxon>
        <taxon>Chloropicophyceae</taxon>
        <taxon>Chloropicales</taxon>
        <taxon>Chloropicaceae</taxon>
        <taxon>Chloropicon</taxon>
    </lineage>
</organism>
<gene>
    <name evidence="3" type="ORF">A3770_06p43140</name>
</gene>
<feature type="coiled-coil region" evidence="1">
    <location>
        <begin position="444"/>
        <end position="485"/>
    </location>
</feature>
<evidence type="ECO:0000313" key="3">
    <source>
        <dbReference type="EMBL" id="QDZ21796.1"/>
    </source>
</evidence>
<dbReference type="EMBL" id="CP031039">
    <property type="protein sequence ID" value="QDZ21796.1"/>
    <property type="molecule type" value="Genomic_DNA"/>
</dbReference>